<dbReference type="InterPro" id="IPR055170">
    <property type="entry name" value="GFO_IDH_MocA-like_dom"/>
</dbReference>
<dbReference type="InterPro" id="IPR036291">
    <property type="entry name" value="NAD(P)-bd_dom_sf"/>
</dbReference>
<evidence type="ECO:0000259" key="1">
    <source>
        <dbReference type="Pfam" id="PF01408"/>
    </source>
</evidence>
<proteinExistence type="predicted"/>
<dbReference type="PANTHER" id="PTHR43249:SF1">
    <property type="entry name" value="D-GLUCOSIDE 3-DEHYDROGENASE"/>
    <property type="match status" value="1"/>
</dbReference>
<name>A0A9D2DBD6_9FIRM</name>
<evidence type="ECO:0000313" key="4">
    <source>
        <dbReference type="Proteomes" id="UP000824017"/>
    </source>
</evidence>
<evidence type="ECO:0000313" key="3">
    <source>
        <dbReference type="EMBL" id="HIZ13985.1"/>
    </source>
</evidence>
<dbReference type="Gene3D" id="3.40.50.720">
    <property type="entry name" value="NAD(P)-binding Rossmann-like Domain"/>
    <property type="match status" value="1"/>
</dbReference>
<dbReference type="SUPFAM" id="SSF55347">
    <property type="entry name" value="Glyceraldehyde-3-phosphate dehydrogenase-like, C-terminal domain"/>
    <property type="match status" value="1"/>
</dbReference>
<dbReference type="Gene3D" id="3.30.360.10">
    <property type="entry name" value="Dihydrodipicolinate Reductase, domain 2"/>
    <property type="match status" value="1"/>
</dbReference>
<reference evidence="3" key="2">
    <citation type="submission" date="2021-04" db="EMBL/GenBank/DDBJ databases">
        <authorList>
            <person name="Gilroy R."/>
        </authorList>
    </citation>
    <scope>NUCLEOTIDE SEQUENCE</scope>
    <source>
        <strain evidence="3">ChiGjej1B1-13045</strain>
    </source>
</reference>
<feature type="non-terminal residue" evidence="3">
    <location>
        <position position="1"/>
    </location>
</feature>
<protein>
    <submittedName>
        <fullName evidence="3">Gfo/Idh/MocA family oxidoreductase</fullName>
    </submittedName>
</protein>
<gene>
    <name evidence="3" type="ORF">H9817_08695</name>
</gene>
<dbReference type="Pfam" id="PF01408">
    <property type="entry name" value="GFO_IDH_MocA"/>
    <property type="match status" value="1"/>
</dbReference>
<feature type="domain" description="Gfo/Idh/MocA-like oxidoreductase N-terminal" evidence="1">
    <location>
        <begin position="4"/>
        <end position="88"/>
    </location>
</feature>
<dbReference type="AlphaFoldDB" id="A0A9D2DBD6"/>
<reference evidence="3" key="1">
    <citation type="journal article" date="2021" name="PeerJ">
        <title>Extensive microbial diversity within the chicken gut microbiome revealed by metagenomics and culture.</title>
        <authorList>
            <person name="Gilroy R."/>
            <person name="Ravi A."/>
            <person name="Getino M."/>
            <person name="Pursley I."/>
            <person name="Horton D.L."/>
            <person name="Alikhan N.F."/>
            <person name="Baker D."/>
            <person name="Gharbi K."/>
            <person name="Hall N."/>
            <person name="Watson M."/>
            <person name="Adriaenssens E.M."/>
            <person name="Foster-Nyarko E."/>
            <person name="Jarju S."/>
            <person name="Secka A."/>
            <person name="Antonio M."/>
            <person name="Oren A."/>
            <person name="Chaudhuri R.R."/>
            <person name="La Ragione R."/>
            <person name="Hildebrand F."/>
            <person name="Pallen M.J."/>
        </authorList>
    </citation>
    <scope>NUCLEOTIDE SEQUENCE</scope>
    <source>
        <strain evidence="3">ChiGjej1B1-13045</strain>
    </source>
</reference>
<organism evidence="3 4">
    <name type="scientific">Candidatus Mediterraneibacter stercorigallinarum</name>
    <dbReference type="NCBI Taxonomy" id="2838686"/>
    <lineage>
        <taxon>Bacteria</taxon>
        <taxon>Bacillati</taxon>
        <taxon>Bacillota</taxon>
        <taxon>Clostridia</taxon>
        <taxon>Lachnospirales</taxon>
        <taxon>Lachnospiraceae</taxon>
        <taxon>Mediterraneibacter</taxon>
    </lineage>
</organism>
<dbReference type="Proteomes" id="UP000824017">
    <property type="component" value="Unassembled WGS sequence"/>
</dbReference>
<dbReference type="EMBL" id="DXCD01000226">
    <property type="protein sequence ID" value="HIZ13985.1"/>
    <property type="molecule type" value="Genomic_DNA"/>
</dbReference>
<dbReference type="PANTHER" id="PTHR43249">
    <property type="entry name" value="UDP-N-ACETYL-2-AMINO-2-DEOXY-D-GLUCURONATE OXIDASE"/>
    <property type="match status" value="1"/>
</dbReference>
<accession>A0A9D2DBD6</accession>
<dbReference type="GO" id="GO:0000166">
    <property type="term" value="F:nucleotide binding"/>
    <property type="evidence" value="ECO:0007669"/>
    <property type="project" value="InterPro"/>
</dbReference>
<comment type="caution">
    <text evidence="3">The sequence shown here is derived from an EMBL/GenBank/DDBJ whole genome shotgun (WGS) entry which is preliminary data.</text>
</comment>
<dbReference type="InterPro" id="IPR000683">
    <property type="entry name" value="Gfo/Idh/MocA-like_OxRdtase_N"/>
</dbReference>
<dbReference type="InterPro" id="IPR052515">
    <property type="entry name" value="Gfo/Idh/MocA_Oxidoreductase"/>
</dbReference>
<dbReference type="SUPFAM" id="SSF51735">
    <property type="entry name" value="NAD(P)-binding Rossmann-fold domains"/>
    <property type="match status" value="1"/>
</dbReference>
<dbReference type="Pfam" id="PF22725">
    <property type="entry name" value="GFO_IDH_MocA_C3"/>
    <property type="match status" value="1"/>
</dbReference>
<evidence type="ECO:0000259" key="2">
    <source>
        <dbReference type="Pfam" id="PF22725"/>
    </source>
</evidence>
<feature type="domain" description="GFO/IDH/MocA-like oxidoreductase" evidence="2">
    <location>
        <begin position="113"/>
        <end position="237"/>
    </location>
</feature>
<sequence>KVPGMELAAVTRVRPEQLLALDLTLPGDLPVFSSADALFDALDAGRIRLDAVIIATPHRLHEEQSIAAMNRGLHVLCDKPAGIYSRQARLMEESRPHGLVCAYIFHQRTFPSYRRIRQIVRSKSLGNLKRVSWTATDWYRSNAYYQNSSWRGTWKLDGGGTLLNQCPHNLDLLQWICGMPARVHAFCHNGKYHPIEVEDEATAYMEWDDGASGVFIASTGEAPGVNRLEIALDNGLIICQPDSVKISRLDRPEKEYRALPGTGFEQPDASQEEMPMETDPDAYLTILDNFASAAARGDTRNLIAPWEEGRKSLLLSNAIYLSSWTGKTIDLPIPGSADEKIFEKEFEEHWSKM</sequence>